<organism evidence="1 2">
    <name type="scientific">Desulfosporosinus lacus DSM 15449</name>
    <dbReference type="NCBI Taxonomy" id="1121420"/>
    <lineage>
        <taxon>Bacteria</taxon>
        <taxon>Bacillati</taxon>
        <taxon>Bacillota</taxon>
        <taxon>Clostridia</taxon>
        <taxon>Eubacteriales</taxon>
        <taxon>Desulfitobacteriaceae</taxon>
        <taxon>Desulfosporosinus</taxon>
    </lineage>
</organism>
<evidence type="ECO:0000313" key="1">
    <source>
        <dbReference type="EMBL" id="SHH68947.1"/>
    </source>
</evidence>
<dbReference type="Proteomes" id="UP000183954">
    <property type="component" value="Unassembled WGS sequence"/>
</dbReference>
<accession>A0A1M5V0W9</accession>
<sequence>MKAFIGVDIQECLRRVVEENTLYHKADFEYDIGDLKNAISVLASKNFLWMSRESGTYCFPERDVYLTPSYANNTWLYYRGHPEEIKSFYVEVDDFKDGRVLGSLVALDYLSHCAQVQETMQPVHFAKVTFKDGVRRTFEISEFEKNRDSLRQNYGPYTYEYDSSSDLDSLMYHIRSQRKNNLEPYDFDRYMEEIRLERFARFGYHGSDFVRLSPYDAQKCHAAGLPVFLFPKDEPHRELRDGELRSLRYKSGHLLAIRQQDKPIWDYLNPELPKIASLFTPKELSRLYWCVSNTGKNNDATLEENRNLQELLAKLNIIIGAGEKEAPALELELELEQEQGQEP</sequence>
<evidence type="ECO:0000313" key="2">
    <source>
        <dbReference type="Proteomes" id="UP000183954"/>
    </source>
</evidence>
<keyword evidence="2" id="KW-1185">Reference proteome</keyword>
<reference evidence="2" key="1">
    <citation type="submission" date="2016-11" db="EMBL/GenBank/DDBJ databases">
        <authorList>
            <person name="Varghese N."/>
            <person name="Submissions S."/>
        </authorList>
    </citation>
    <scope>NUCLEOTIDE SEQUENCE [LARGE SCALE GENOMIC DNA]</scope>
    <source>
        <strain evidence="2">DSM 15449</strain>
    </source>
</reference>
<protein>
    <submittedName>
        <fullName evidence="1">Uncharacterized protein</fullName>
    </submittedName>
</protein>
<dbReference type="STRING" id="1121420.SAMN02746098_01154"/>
<name>A0A1M5V0W9_9FIRM</name>
<proteinExistence type="predicted"/>
<dbReference type="EMBL" id="FQXJ01000004">
    <property type="protein sequence ID" value="SHH68947.1"/>
    <property type="molecule type" value="Genomic_DNA"/>
</dbReference>
<gene>
    <name evidence="1" type="ORF">SAMN02746098_01154</name>
</gene>
<dbReference type="RefSeq" id="WP_073028495.1">
    <property type="nucleotide sequence ID" value="NZ_FQXJ01000004.1"/>
</dbReference>
<dbReference type="AlphaFoldDB" id="A0A1M5V0W9"/>
<dbReference type="OrthoDB" id="1653505at2"/>